<feature type="repeat" description="PPR" evidence="2">
    <location>
        <begin position="494"/>
        <end position="528"/>
    </location>
</feature>
<comment type="caution">
    <text evidence="3">The sequence shown here is derived from an EMBL/GenBank/DDBJ whole genome shotgun (WGS) entry which is preliminary data.</text>
</comment>
<organism evidence="3 4">
    <name type="scientific">Effrenium voratum</name>
    <dbReference type="NCBI Taxonomy" id="2562239"/>
    <lineage>
        <taxon>Eukaryota</taxon>
        <taxon>Sar</taxon>
        <taxon>Alveolata</taxon>
        <taxon>Dinophyceae</taxon>
        <taxon>Suessiales</taxon>
        <taxon>Symbiodiniaceae</taxon>
        <taxon>Effrenium</taxon>
    </lineage>
</organism>
<keyword evidence="4" id="KW-1185">Reference proteome</keyword>
<dbReference type="PROSITE" id="PS51375">
    <property type="entry name" value="PPR"/>
    <property type="match status" value="1"/>
</dbReference>
<evidence type="ECO:0000256" key="2">
    <source>
        <dbReference type="PROSITE-ProRule" id="PRU00708"/>
    </source>
</evidence>
<evidence type="ECO:0000313" key="3">
    <source>
        <dbReference type="EMBL" id="CAJ1400553.1"/>
    </source>
</evidence>
<reference evidence="3" key="1">
    <citation type="submission" date="2023-08" db="EMBL/GenBank/DDBJ databases">
        <authorList>
            <person name="Chen Y."/>
            <person name="Shah S."/>
            <person name="Dougan E. K."/>
            <person name="Thang M."/>
            <person name="Chan C."/>
        </authorList>
    </citation>
    <scope>NUCLEOTIDE SEQUENCE</scope>
</reference>
<dbReference type="InterPro" id="IPR011990">
    <property type="entry name" value="TPR-like_helical_dom_sf"/>
</dbReference>
<gene>
    <name evidence="3" type="ORF">EVOR1521_LOCUS23869</name>
</gene>
<dbReference type="PANTHER" id="PTHR47936">
    <property type="entry name" value="PPR_LONG DOMAIN-CONTAINING PROTEIN"/>
    <property type="match status" value="1"/>
</dbReference>
<protein>
    <recommendedName>
        <fullName evidence="5">Pentatricopeptide repeat-containing protein, chloroplastic</fullName>
    </recommendedName>
</protein>
<keyword evidence="1" id="KW-0677">Repeat</keyword>
<sequence>MAADAFGGRLAACGRTQWREALEILTAMPRQRLESTVSTVSQNMAMRACQAAWRRTLLLLPSDPDVVSFNTALAALRSVSWHLAWQLLDSQEEQSVQADIVTYNTLVTSCDSEGLQLWRRGAEALRLCRHARLEPDGIGFNSLISSCVRGRRWAHAFAIAVATRADAYGRRSAAGGSHWRLALAILAPEERSARRAAVLASSGCSWAHALHWARGVRRNVIVYNSAMAGSPWRTARQLLSPGSHVSFGAALGACKPGAWRPALELLGRMLVLRFAPNRICCNAALACVGPSAWWQCLQLLRLGGQQLADSSFILASNLLAAGQWHRAHGLLGRRNSVACGLALSALAVGDAWQSAEALLRSAVHSRLRADVAMHNCAAARWPAALGLLGRVRDAGLAPNGATMAQTLLAHEKASLWQLGCLLVPAPQDVGLRNGLLAACGRGHWWCLSLELLGGFRRTRLVADSISFNATIDVCEKCSRWAESLELLATAPSPDERSFKVSLSACGRAEDWRRSLRLLARMSSRDMLPSAWVFETSADLCEKLWAKRPLPRLLEDMSTAACDGLGSDRSRRSRGLGLLKQTGWECMGGYVAANILAQPFLVRRRMAKLRTKVRFIQKIYRRWLSLPKMRRLIHVRTVVIRKQKATLIQNYWRQHAERNLVKKIQQGSEPSAAP</sequence>
<evidence type="ECO:0000256" key="1">
    <source>
        <dbReference type="ARBA" id="ARBA00022737"/>
    </source>
</evidence>
<dbReference type="PANTHER" id="PTHR47936:SF1">
    <property type="entry name" value="PENTATRICOPEPTIDE REPEAT-CONTAINING PROTEIN GUN1, CHLOROPLASTIC"/>
    <property type="match status" value="1"/>
</dbReference>
<dbReference type="PROSITE" id="PS50096">
    <property type="entry name" value="IQ"/>
    <property type="match status" value="1"/>
</dbReference>
<proteinExistence type="predicted"/>
<dbReference type="Gene3D" id="1.25.40.10">
    <property type="entry name" value="Tetratricopeptide repeat domain"/>
    <property type="match status" value="3"/>
</dbReference>
<evidence type="ECO:0000313" key="4">
    <source>
        <dbReference type="Proteomes" id="UP001178507"/>
    </source>
</evidence>
<evidence type="ECO:0008006" key="5">
    <source>
        <dbReference type="Google" id="ProtNLM"/>
    </source>
</evidence>
<dbReference type="InterPro" id="IPR002885">
    <property type="entry name" value="PPR_rpt"/>
</dbReference>
<accession>A0AA36NFV2</accession>
<dbReference type="EMBL" id="CAUJNA010003376">
    <property type="protein sequence ID" value="CAJ1400553.1"/>
    <property type="molecule type" value="Genomic_DNA"/>
</dbReference>
<dbReference type="Proteomes" id="UP001178507">
    <property type="component" value="Unassembled WGS sequence"/>
</dbReference>
<name>A0AA36NFV2_9DINO</name>
<dbReference type="AlphaFoldDB" id="A0AA36NFV2"/>